<dbReference type="PANTHER" id="PTHR43649">
    <property type="entry name" value="ARABINOSE-BINDING PROTEIN-RELATED"/>
    <property type="match status" value="1"/>
</dbReference>
<name>A0A414P4G7_9FIRM</name>
<protein>
    <submittedName>
        <fullName evidence="2">Carbohydrate ABC transporter substrate-binding protein</fullName>
    </submittedName>
</protein>
<dbReference type="RefSeq" id="WP_118212862.1">
    <property type="nucleotide sequence ID" value="NZ_CAUFBW010000001.1"/>
</dbReference>
<dbReference type="SUPFAM" id="SSF53850">
    <property type="entry name" value="Periplasmic binding protein-like II"/>
    <property type="match status" value="1"/>
</dbReference>
<dbReference type="EMBL" id="QRHG01000016">
    <property type="protein sequence ID" value="RHF60472.1"/>
    <property type="molecule type" value="Genomic_DNA"/>
</dbReference>
<organism evidence="2 3">
    <name type="scientific">[Ruminococcus] lactaris</name>
    <dbReference type="NCBI Taxonomy" id="46228"/>
    <lineage>
        <taxon>Bacteria</taxon>
        <taxon>Bacillati</taxon>
        <taxon>Bacillota</taxon>
        <taxon>Clostridia</taxon>
        <taxon>Lachnospirales</taxon>
        <taxon>Lachnospiraceae</taxon>
        <taxon>Mediterraneibacter</taxon>
    </lineage>
</organism>
<dbReference type="Gene3D" id="3.40.190.10">
    <property type="entry name" value="Periplasmic binding protein-like II"/>
    <property type="match status" value="1"/>
</dbReference>
<keyword evidence="1" id="KW-0732">Signal</keyword>
<accession>A0A414P4G7</accession>
<feature type="chain" id="PRO_5038333443" evidence="1">
    <location>
        <begin position="21"/>
        <end position="445"/>
    </location>
</feature>
<gene>
    <name evidence="2" type="ORF">DW672_07625</name>
</gene>
<dbReference type="AlphaFoldDB" id="A0A414P4G7"/>
<dbReference type="Proteomes" id="UP000284902">
    <property type="component" value="Unassembled WGS sequence"/>
</dbReference>
<evidence type="ECO:0000256" key="1">
    <source>
        <dbReference type="SAM" id="SignalP"/>
    </source>
</evidence>
<evidence type="ECO:0000313" key="3">
    <source>
        <dbReference type="Proteomes" id="UP000284902"/>
    </source>
</evidence>
<comment type="caution">
    <text evidence="2">The sequence shown here is derived from an EMBL/GenBank/DDBJ whole genome shotgun (WGS) entry which is preliminary data.</text>
</comment>
<dbReference type="PANTHER" id="PTHR43649:SF12">
    <property type="entry name" value="DIACETYLCHITOBIOSE BINDING PROTEIN DASA"/>
    <property type="match status" value="1"/>
</dbReference>
<proteinExistence type="predicted"/>
<sequence>MKKKKLISLVLAGTMVFGLAACGSNGGDKKSEGDSSDSDKVVKVAVVETAYGADMWNDVAAAFEKETGVKVELTIDKNIEDVIQPQMKSGEYPDVIMRAVGSESAITETFIKDNNVEELTDVLDMTVPGEDAKVGDKILPGFTENSIVNPYGDGKTYLMPMFYSPCGLFYDANLFKTKGWDVPETWDDMWALADKAKADGISLFTYPTTGYFDAFFYALLHETMGSEDFTKALNYAEGIWDTDGAKKAFDIVTKLATTVEPTTTANANDNDFRNNQQLVLDDKALFMPNGNWVIGEMADAPRADGFEWGFTALPAVEKDGERASYTFFEQIWMPSSAEHKDLGKEFIAYMYSDAAADIFAKSGAIQPIEGMSDKLDGDNKLYYSIYDTGAVAVMDAFATTDPVEGVTVRTTFFDPVNSLVTGDKTEDDWVNQIKTDSDKLRAALK</sequence>
<dbReference type="InterPro" id="IPR022387">
    <property type="entry name" value="Bind_CPR0540"/>
</dbReference>
<dbReference type="PROSITE" id="PS51257">
    <property type="entry name" value="PROKAR_LIPOPROTEIN"/>
    <property type="match status" value="1"/>
</dbReference>
<dbReference type="NCBIfam" id="TIGR03850">
    <property type="entry name" value="bind_CPR_0540"/>
    <property type="match status" value="1"/>
</dbReference>
<dbReference type="Pfam" id="PF01547">
    <property type="entry name" value="SBP_bac_1"/>
    <property type="match status" value="1"/>
</dbReference>
<reference evidence="2 3" key="1">
    <citation type="submission" date="2018-08" db="EMBL/GenBank/DDBJ databases">
        <title>A genome reference for cultivated species of the human gut microbiota.</title>
        <authorList>
            <person name="Zou Y."/>
            <person name="Xue W."/>
            <person name="Luo G."/>
        </authorList>
    </citation>
    <scope>NUCLEOTIDE SEQUENCE [LARGE SCALE GENOMIC DNA]</scope>
    <source>
        <strain evidence="2 3">AM25-1LB</strain>
    </source>
</reference>
<dbReference type="InterPro" id="IPR006059">
    <property type="entry name" value="SBP"/>
</dbReference>
<feature type="signal peptide" evidence="1">
    <location>
        <begin position="1"/>
        <end position="20"/>
    </location>
</feature>
<evidence type="ECO:0000313" key="2">
    <source>
        <dbReference type="EMBL" id="RHF60472.1"/>
    </source>
</evidence>
<dbReference type="InterPro" id="IPR050490">
    <property type="entry name" value="Bact_solute-bd_prot1"/>
</dbReference>